<evidence type="ECO:0000313" key="3">
    <source>
        <dbReference type="Proteomes" id="UP000789423"/>
    </source>
</evidence>
<dbReference type="SUPFAM" id="SSF101386">
    <property type="entry name" value="all-alpha NTP pyrophosphatases"/>
    <property type="match status" value="1"/>
</dbReference>
<dbReference type="Gene3D" id="1.10.287.1080">
    <property type="entry name" value="MazG-like"/>
    <property type="match status" value="1"/>
</dbReference>
<evidence type="ECO:0000259" key="1">
    <source>
        <dbReference type="Pfam" id="PF03819"/>
    </source>
</evidence>
<gene>
    <name evidence="2" type="ORF">BACCIP111899_01657</name>
</gene>
<dbReference type="PANTHER" id="PTHR42692">
    <property type="entry name" value="NUCLEOTIDE PYROPHOSPHOHYDROLASE"/>
    <property type="match status" value="1"/>
</dbReference>
<sequence>MNTNEFQSWVEQFYYERGWAQYNSFIRVNFLAEEVGEVSRVVRAIEIGRDRPDERKKSEEELTIELKEEIGDVLGNLIILAQKYNLDLQDIMETHVKKLSKRFE</sequence>
<dbReference type="Pfam" id="PF03819">
    <property type="entry name" value="MazG"/>
    <property type="match status" value="1"/>
</dbReference>
<dbReference type="EMBL" id="CAKJTI010000006">
    <property type="protein sequence ID" value="CAG9612480.1"/>
    <property type="molecule type" value="Genomic_DNA"/>
</dbReference>
<proteinExistence type="predicted"/>
<accession>A0ABM8Y9U9</accession>
<organism evidence="2 3">
    <name type="scientific">Bacillus rhizoplanae</name>
    <dbReference type="NCBI Taxonomy" id="2880966"/>
    <lineage>
        <taxon>Bacteria</taxon>
        <taxon>Bacillati</taxon>
        <taxon>Bacillota</taxon>
        <taxon>Bacilli</taxon>
        <taxon>Bacillales</taxon>
        <taxon>Bacillaceae</taxon>
        <taxon>Bacillus</taxon>
    </lineage>
</organism>
<feature type="domain" description="NTP pyrophosphohydrolase MazG-like" evidence="1">
    <location>
        <begin position="29"/>
        <end position="102"/>
    </location>
</feature>
<dbReference type="RefSeq" id="WP_230574658.1">
    <property type="nucleotide sequence ID" value="NZ_CAKJTI010000006.1"/>
</dbReference>
<dbReference type="InterPro" id="IPR004518">
    <property type="entry name" value="MazG-like_dom"/>
</dbReference>
<name>A0ABM8Y9U9_9BACI</name>
<comment type="caution">
    <text evidence="2">The sequence shown here is derived from an EMBL/GenBank/DDBJ whole genome shotgun (WGS) entry which is preliminary data.</text>
</comment>
<keyword evidence="3" id="KW-1185">Reference proteome</keyword>
<dbReference type="PIRSF" id="PIRSF036521">
    <property type="entry name" value="UCP036521_pph"/>
    <property type="match status" value="1"/>
</dbReference>
<dbReference type="InterPro" id="IPR011411">
    <property type="entry name" value="MazG-related_YvdC"/>
</dbReference>
<reference evidence="2 3" key="1">
    <citation type="submission" date="2021-10" db="EMBL/GenBank/DDBJ databases">
        <authorList>
            <person name="Criscuolo A."/>
        </authorList>
    </citation>
    <scope>NUCLEOTIDE SEQUENCE [LARGE SCALE GENOMIC DNA]</scope>
    <source>
        <strain evidence="3">CIP 111899</strain>
    </source>
</reference>
<protein>
    <recommendedName>
        <fullName evidence="1">NTP pyrophosphohydrolase MazG-like domain-containing protein</fullName>
    </recommendedName>
</protein>
<dbReference type="Proteomes" id="UP000789423">
    <property type="component" value="Unassembled WGS sequence"/>
</dbReference>
<dbReference type="InterPro" id="IPR047046">
    <property type="entry name" value="YpjD/YvdC"/>
</dbReference>
<evidence type="ECO:0000313" key="2">
    <source>
        <dbReference type="EMBL" id="CAG9612480.1"/>
    </source>
</evidence>
<dbReference type="CDD" id="cd11523">
    <property type="entry name" value="NTP-PPase"/>
    <property type="match status" value="1"/>
</dbReference>
<dbReference type="PANTHER" id="PTHR42692:SF2">
    <property type="entry name" value="IG HYPOTHETICAL 16995"/>
    <property type="match status" value="1"/>
</dbReference>